<dbReference type="InterPro" id="IPR023059">
    <property type="entry name" value="Foldase_PrsA"/>
</dbReference>
<dbReference type="SUPFAM" id="SSF109998">
    <property type="entry name" value="Triger factor/SurA peptide-binding domain-like"/>
    <property type="match status" value="1"/>
</dbReference>
<keyword evidence="7 12" id="KW-0697">Rotamase</keyword>
<evidence type="ECO:0000259" key="15">
    <source>
        <dbReference type="PROSITE" id="PS50198"/>
    </source>
</evidence>
<dbReference type="Gene3D" id="3.10.50.40">
    <property type="match status" value="1"/>
</dbReference>
<dbReference type="AlphaFoldDB" id="A0A938BML0"/>
<evidence type="ECO:0000256" key="11">
    <source>
        <dbReference type="ARBA" id="ARBA00023288"/>
    </source>
</evidence>
<dbReference type="EMBL" id="VGJX01000190">
    <property type="protein sequence ID" value="MBM3274354.1"/>
    <property type="molecule type" value="Genomic_DNA"/>
</dbReference>
<dbReference type="Pfam" id="PF13616">
    <property type="entry name" value="Rotamase_3"/>
    <property type="match status" value="1"/>
</dbReference>
<keyword evidence="10 12" id="KW-0413">Isomerase</keyword>
<feature type="region of interest" description="Disordered" evidence="13">
    <location>
        <begin position="1"/>
        <end position="35"/>
    </location>
</feature>
<dbReference type="Pfam" id="PF13624">
    <property type="entry name" value="SurA_N_3"/>
    <property type="match status" value="1"/>
</dbReference>
<sequence length="388" mass="42545">MSSSSQQRSKGPDSGGQDEKIKGADPNSPEAVTGRQNAKKAIIGLASAVMVATVAAVASFYASEADAWVGTVNGRKLLREDYNRDLELRKKQYQSRMGVNFSSPQGVMMLANLQKDVLDQLVERELLLEEADKRKVGIADPEVETRLRGLKTQFPDEASFKKALQENGITPETLREQVRIGLIVEKLRDEMTKDASVSLADAQKYYDANRPRFEQAEEVKASHILLKTEAEAKDVHAKIKGGGDFAQLAREKSEDSGSKPQGGDLGYFGKGRMVKEFEDAAFGLGVGEVSRPVKSQFGYHVIKVVDRKKARTRPFEEVKGELVAQQEREKKETSFRDWIKKQHDAATIVIRPKYQASSPTPPPAAAATGSLPIAPMSADEGTSKAATH</sequence>
<keyword evidence="14" id="KW-1133">Transmembrane helix</keyword>
<dbReference type="InterPro" id="IPR050245">
    <property type="entry name" value="PrsA_foldase"/>
</dbReference>
<feature type="domain" description="PpiC" evidence="15">
    <location>
        <begin position="216"/>
        <end position="306"/>
    </location>
</feature>
<dbReference type="InterPro" id="IPR023058">
    <property type="entry name" value="PPIase_PpiC_CS"/>
</dbReference>
<evidence type="ECO:0000256" key="3">
    <source>
        <dbReference type="ARBA" id="ARBA00006071"/>
    </source>
</evidence>
<proteinExistence type="inferred from homology"/>
<dbReference type="InterPro" id="IPR027304">
    <property type="entry name" value="Trigger_fact/SurA_dom_sf"/>
</dbReference>
<evidence type="ECO:0000256" key="2">
    <source>
        <dbReference type="ARBA" id="ARBA00004193"/>
    </source>
</evidence>
<evidence type="ECO:0000256" key="1">
    <source>
        <dbReference type="ARBA" id="ARBA00000971"/>
    </source>
</evidence>
<keyword evidence="11" id="KW-0449">Lipoprotein</keyword>
<evidence type="ECO:0000256" key="7">
    <source>
        <dbReference type="ARBA" id="ARBA00023110"/>
    </source>
</evidence>
<keyword evidence="14" id="KW-0812">Transmembrane</keyword>
<keyword evidence="9" id="KW-0564">Palmitate</keyword>
<dbReference type="HAMAP" id="MF_01145">
    <property type="entry name" value="Foldase_PrsA"/>
    <property type="match status" value="1"/>
</dbReference>
<dbReference type="SUPFAM" id="SSF54534">
    <property type="entry name" value="FKBP-like"/>
    <property type="match status" value="1"/>
</dbReference>
<evidence type="ECO:0000256" key="8">
    <source>
        <dbReference type="ARBA" id="ARBA00023136"/>
    </source>
</evidence>
<evidence type="ECO:0000256" key="5">
    <source>
        <dbReference type="ARBA" id="ARBA00022475"/>
    </source>
</evidence>
<dbReference type="EC" id="5.2.1.8" evidence="4"/>
<dbReference type="Proteomes" id="UP000703893">
    <property type="component" value="Unassembled WGS sequence"/>
</dbReference>
<feature type="region of interest" description="Disordered" evidence="13">
    <location>
        <begin position="352"/>
        <end position="388"/>
    </location>
</feature>
<keyword evidence="6" id="KW-0732">Signal</keyword>
<comment type="catalytic activity">
    <reaction evidence="1">
        <text>[protein]-peptidylproline (omega=180) = [protein]-peptidylproline (omega=0)</text>
        <dbReference type="Rhea" id="RHEA:16237"/>
        <dbReference type="Rhea" id="RHEA-COMP:10747"/>
        <dbReference type="Rhea" id="RHEA-COMP:10748"/>
        <dbReference type="ChEBI" id="CHEBI:83833"/>
        <dbReference type="ChEBI" id="CHEBI:83834"/>
        <dbReference type="EC" id="5.2.1.8"/>
    </reaction>
</comment>
<evidence type="ECO:0000256" key="14">
    <source>
        <dbReference type="SAM" id="Phobius"/>
    </source>
</evidence>
<gene>
    <name evidence="16" type="ORF">FJZ00_04335</name>
</gene>
<evidence type="ECO:0000256" key="9">
    <source>
        <dbReference type="ARBA" id="ARBA00023139"/>
    </source>
</evidence>
<keyword evidence="5" id="KW-1003">Cell membrane</keyword>
<dbReference type="Gene3D" id="1.10.4030.10">
    <property type="entry name" value="Porin chaperone SurA, peptide-binding domain"/>
    <property type="match status" value="1"/>
</dbReference>
<dbReference type="InterPro" id="IPR046357">
    <property type="entry name" value="PPIase_dom_sf"/>
</dbReference>
<comment type="subcellular location">
    <subcellularLocation>
        <location evidence="2">Cell membrane</location>
        <topology evidence="2">Lipid-anchor</topology>
    </subcellularLocation>
</comment>
<keyword evidence="8 14" id="KW-0472">Membrane</keyword>
<name>A0A938BML0_9BACT</name>
<evidence type="ECO:0000256" key="12">
    <source>
        <dbReference type="PROSITE-ProRule" id="PRU00278"/>
    </source>
</evidence>
<comment type="caution">
    <text evidence="16">The sequence shown here is derived from an EMBL/GenBank/DDBJ whole genome shotgun (WGS) entry which is preliminary data.</text>
</comment>
<reference evidence="16 17" key="1">
    <citation type="submission" date="2019-03" db="EMBL/GenBank/DDBJ databases">
        <title>Lake Tanganyika Metagenome-Assembled Genomes (MAGs).</title>
        <authorList>
            <person name="Tran P."/>
        </authorList>
    </citation>
    <scope>NUCLEOTIDE SEQUENCE [LARGE SCALE GENOMIC DNA]</scope>
    <source>
        <strain evidence="16">K_DeepCast_65m_m2_236</strain>
    </source>
</reference>
<accession>A0A938BML0</accession>
<dbReference type="PROSITE" id="PS50198">
    <property type="entry name" value="PPIC_PPIASE_2"/>
    <property type="match status" value="1"/>
</dbReference>
<comment type="similarity">
    <text evidence="3">Belongs to the PrsA family.</text>
</comment>
<organism evidence="16 17">
    <name type="scientific">Candidatus Tanganyikabacteria bacterium</name>
    <dbReference type="NCBI Taxonomy" id="2961651"/>
    <lineage>
        <taxon>Bacteria</taxon>
        <taxon>Bacillati</taxon>
        <taxon>Candidatus Sericytochromatia</taxon>
        <taxon>Candidatus Tanganyikabacteria</taxon>
    </lineage>
</organism>
<dbReference type="PANTHER" id="PTHR47245">
    <property type="entry name" value="PEPTIDYLPROLYL ISOMERASE"/>
    <property type="match status" value="1"/>
</dbReference>
<dbReference type="GO" id="GO:0005886">
    <property type="term" value="C:plasma membrane"/>
    <property type="evidence" value="ECO:0007669"/>
    <property type="project" value="UniProtKB-SubCell"/>
</dbReference>
<evidence type="ECO:0000313" key="16">
    <source>
        <dbReference type="EMBL" id="MBM3274354.1"/>
    </source>
</evidence>
<dbReference type="GO" id="GO:0003755">
    <property type="term" value="F:peptidyl-prolyl cis-trans isomerase activity"/>
    <property type="evidence" value="ECO:0007669"/>
    <property type="project" value="UniProtKB-KW"/>
</dbReference>
<evidence type="ECO:0000256" key="4">
    <source>
        <dbReference type="ARBA" id="ARBA00013194"/>
    </source>
</evidence>
<dbReference type="PANTHER" id="PTHR47245:SF1">
    <property type="entry name" value="FOLDASE PROTEIN PRSA"/>
    <property type="match status" value="1"/>
</dbReference>
<evidence type="ECO:0000256" key="10">
    <source>
        <dbReference type="ARBA" id="ARBA00023235"/>
    </source>
</evidence>
<feature type="transmembrane region" description="Helical" evidence="14">
    <location>
        <begin position="41"/>
        <end position="62"/>
    </location>
</feature>
<protein>
    <recommendedName>
        <fullName evidence="4">peptidylprolyl isomerase</fullName>
        <ecNumber evidence="4">5.2.1.8</ecNumber>
    </recommendedName>
</protein>
<dbReference type="InterPro" id="IPR000297">
    <property type="entry name" value="PPIase_PpiC"/>
</dbReference>
<evidence type="ECO:0000256" key="6">
    <source>
        <dbReference type="ARBA" id="ARBA00022729"/>
    </source>
</evidence>
<evidence type="ECO:0000256" key="13">
    <source>
        <dbReference type="SAM" id="MobiDB-lite"/>
    </source>
</evidence>
<evidence type="ECO:0000313" key="17">
    <source>
        <dbReference type="Proteomes" id="UP000703893"/>
    </source>
</evidence>
<dbReference type="PROSITE" id="PS01096">
    <property type="entry name" value="PPIC_PPIASE_1"/>
    <property type="match status" value="1"/>
</dbReference>